<dbReference type="InterPro" id="IPR036047">
    <property type="entry name" value="F-box-like_dom_sf"/>
</dbReference>
<dbReference type="SMART" id="SM00256">
    <property type="entry name" value="FBOX"/>
    <property type="match status" value="1"/>
</dbReference>
<feature type="transmembrane region" description="Helical" evidence="1">
    <location>
        <begin position="228"/>
        <end position="253"/>
    </location>
</feature>
<comment type="caution">
    <text evidence="3">The sequence shown here is derived from an EMBL/GenBank/DDBJ whole genome shotgun (WGS) entry which is preliminary data.</text>
</comment>
<organism evidence="3 4">
    <name type="scientific">Papaver atlanticum</name>
    <dbReference type="NCBI Taxonomy" id="357466"/>
    <lineage>
        <taxon>Eukaryota</taxon>
        <taxon>Viridiplantae</taxon>
        <taxon>Streptophyta</taxon>
        <taxon>Embryophyta</taxon>
        <taxon>Tracheophyta</taxon>
        <taxon>Spermatophyta</taxon>
        <taxon>Magnoliopsida</taxon>
        <taxon>Ranunculales</taxon>
        <taxon>Papaveraceae</taxon>
        <taxon>Papaveroideae</taxon>
        <taxon>Papaver</taxon>
    </lineage>
</organism>
<sequence length="262" mass="30634">MGNLDSLPVEIILDILKRVDIDSVIQSRLVSRTWNFLVYHHLLDYLKETQMEFQRQAKEIELKWSLSGRVDEIKPQVDPMLCFMSICFRKLEEIMEFIKEIMEFFNQDVIDVLKNCGGTNALFEYGKLLLLINFTDTELKRYLICLHSKERVECLDLFDCLELVDCIDEWLWICERKRYLLKKLQQPQSTYLASGIRAILQPWRVILSAGPFAILSASRPGIPVVLRAWRIIVSAGPFAILSFFLFYYLYFFVIAGPTAITK</sequence>
<evidence type="ECO:0000256" key="1">
    <source>
        <dbReference type="SAM" id="Phobius"/>
    </source>
</evidence>
<dbReference type="Pfam" id="PF00646">
    <property type="entry name" value="F-box"/>
    <property type="match status" value="1"/>
</dbReference>
<dbReference type="SUPFAM" id="SSF81383">
    <property type="entry name" value="F-box domain"/>
    <property type="match status" value="1"/>
</dbReference>
<reference evidence="3" key="1">
    <citation type="submission" date="2022-04" db="EMBL/GenBank/DDBJ databases">
        <title>A functionally conserved STORR gene fusion in Papaver species that diverged 16.8 million years ago.</title>
        <authorList>
            <person name="Catania T."/>
        </authorList>
    </citation>
    <scope>NUCLEOTIDE SEQUENCE</scope>
    <source>
        <strain evidence="3">S-188037</strain>
    </source>
</reference>
<evidence type="ECO:0000259" key="2">
    <source>
        <dbReference type="PROSITE" id="PS50181"/>
    </source>
</evidence>
<keyword evidence="1" id="KW-0472">Membrane</keyword>
<dbReference type="AlphaFoldDB" id="A0AAD4S896"/>
<feature type="domain" description="F-box" evidence="2">
    <location>
        <begin position="1"/>
        <end position="49"/>
    </location>
</feature>
<proteinExistence type="predicted"/>
<dbReference type="Gene3D" id="1.20.1280.50">
    <property type="match status" value="1"/>
</dbReference>
<keyword evidence="4" id="KW-1185">Reference proteome</keyword>
<protein>
    <recommendedName>
        <fullName evidence="2">F-box domain-containing protein</fullName>
    </recommendedName>
</protein>
<evidence type="ECO:0000313" key="4">
    <source>
        <dbReference type="Proteomes" id="UP001202328"/>
    </source>
</evidence>
<keyword evidence="1" id="KW-0812">Transmembrane</keyword>
<name>A0AAD4S896_9MAGN</name>
<keyword evidence="1" id="KW-1133">Transmembrane helix</keyword>
<gene>
    <name evidence="3" type="ORF">MKW98_001634</name>
</gene>
<dbReference type="PROSITE" id="PS50181">
    <property type="entry name" value="FBOX"/>
    <property type="match status" value="1"/>
</dbReference>
<accession>A0AAD4S896</accession>
<dbReference type="Proteomes" id="UP001202328">
    <property type="component" value="Unassembled WGS sequence"/>
</dbReference>
<evidence type="ECO:0000313" key="3">
    <source>
        <dbReference type="EMBL" id="KAI3873985.1"/>
    </source>
</evidence>
<dbReference type="InterPro" id="IPR001810">
    <property type="entry name" value="F-box_dom"/>
</dbReference>
<dbReference type="EMBL" id="JAJJMB010012717">
    <property type="protein sequence ID" value="KAI3873985.1"/>
    <property type="molecule type" value="Genomic_DNA"/>
</dbReference>